<evidence type="ECO:0000256" key="2">
    <source>
        <dbReference type="ARBA" id="ARBA00022691"/>
    </source>
</evidence>
<proteinExistence type="predicted"/>
<dbReference type="Pfam" id="PF13311">
    <property type="entry name" value="DUF4080"/>
    <property type="match status" value="1"/>
</dbReference>
<dbReference type="InterPro" id="IPR034466">
    <property type="entry name" value="Methyltransferase_Class_B"/>
</dbReference>
<evidence type="ECO:0000256" key="3">
    <source>
        <dbReference type="ARBA" id="ARBA00022723"/>
    </source>
</evidence>
<evidence type="ECO:0000259" key="7">
    <source>
        <dbReference type="PROSITE" id="PS51918"/>
    </source>
</evidence>
<gene>
    <name evidence="8" type="ORF">1230</name>
</gene>
<evidence type="ECO:0000313" key="9">
    <source>
        <dbReference type="Proteomes" id="UP000045545"/>
    </source>
</evidence>
<dbReference type="InterPro" id="IPR025288">
    <property type="entry name" value="DUF4080"/>
</dbReference>
<dbReference type="PANTHER" id="PTHR43409:SF16">
    <property type="entry name" value="SLR0320 PROTEIN"/>
    <property type="match status" value="1"/>
</dbReference>
<dbReference type="Gene3D" id="3.80.30.20">
    <property type="entry name" value="tm_1862 like domain"/>
    <property type="match status" value="1"/>
</dbReference>
<dbReference type="InterPro" id="IPR007197">
    <property type="entry name" value="rSAM"/>
</dbReference>
<dbReference type="SUPFAM" id="SSF102114">
    <property type="entry name" value="Radical SAM enzymes"/>
    <property type="match status" value="1"/>
</dbReference>
<dbReference type="GO" id="GO:0003824">
    <property type="term" value="F:catalytic activity"/>
    <property type="evidence" value="ECO:0007669"/>
    <property type="project" value="InterPro"/>
</dbReference>
<dbReference type="SMART" id="SM00729">
    <property type="entry name" value="Elp3"/>
    <property type="match status" value="1"/>
</dbReference>
<reference evidence="8 9" key="1">
    <citation type="submission" date="2015-03" db="EMBL/GenBank/DDBJ databases">
        <authorList>
            <person name="Murphy D."/>
        </authorList>
    </citation>
    <scope>NUCLEOTIDE SEQUENCE [LARGE SCALE GENOMIC DNA]</scope>
    <source>
        <strain evidence="8 9">OL-4</strain>
    </source>
</reference>
<dbReference type="InterPro" id="IPR006158">
    <property type="entry name" value="Cobalamin-bd"/>
</dbReference>
<dbReference type="InterPro" id="IPR058240">
    <property type="entry name" value="rSAM_sf"/>
</dbReference>
<dbReference type="EMBL" id="CGIH01000025">
    <property type="protein sequence ID" value="CFX44546.1"/>
    <property type="molecule type" value="Genomic_DNA"/>
</dbReference>
<dbReference type="GO" id="GO:0046872">
    <property type="term" value="F:metal ion binding"/>
    <property type="evidence" value="ECO:0007669"/>
    <property type="project" value="UniProtKB-KW"/>
</dbReference>
<dbReference type="PANTHER" id="PTHR43409">
    <property type="entry name" value="ANAEROBIC MAGNESIUM-PROTOPORPHYRIN IX MONOMETHYL ESTER CYCLASE-RELATED"/>
    <property type="match status" value="1"/>
</dbReference>
<dbReference type="Gene3D" id="3.40.50.280">
    <property type="entry name" value="Cobalamin-binding domain"/>
    <property type="match status" value="1"/>
</dbReference>
<dbReference type="CDD" id="cd01335">
    <property type="entry name" value="Radical_SAM"/>
    <property type="match status" value="1"/>
</dbReference>
<sequence>MKSILLCTLNAKYIHTSLALRYLKAYCLQDADLKIELKEYTINELLPDVMASIYSFQPDILCFSCYIWNIRSILELCHDYKKVAPQTIIILGGPEVSYDSLALLKENPAIDFIVRGEGEVSLKELLIALDNNQPVNNVRGITCRQGAELNYHPDQPLIEDLDNIPFPYPADLREYKDKIVYYESSRGCPFNCAYCLSSTQRQVRFFSLERVKKDLTILLTQEVREVKFVDRTFNCNENRAREIIKFLADQEAISKFHFELDAALISDQMLEFLKNLPADRFNFEIGVQSTYPAALQAVQRTSSWERLSRNVQQLNSSGNIHLHLDLIAGLPYEGYAEFAQSFNNAYALNPDVLQLGFLKLLKGSRLRDEAQQYGYVFQEQPPYQILANNYISYDQMIKLKQIEELLEKYYNSGDMSRSVAYIINYVYDEDAFAFFEGLAFYWERNQLFAVAHKKERLYSILIDFIRGYHSPHLDVVNDLLKFDFLNKNRTDVLPAGLWSHNPAHIKEEIYACIKDKEFIKKHLPGNLPASPREIKKNLHLEYFHWDPNQVLPDSEEVKIMFVYDPIKKLAVKKIRL</sequence>
<dbReference type="InterPro" id="IPR006638">
    <property type="entry name" value="Elp3/MiaA/NifB-like_rSAM"/>
</dbReference>
<dbReference type="Proteomes" id="UP000045545">
    <property type="component" value="Unassembled WGS sequence"/>
</dbReference>
<keyword evidence="3" id="KW-0479">Metal-binding</keyword>
<dbReference type="Pfam" id="PF04055">
    <property type="entry name" value="Radical_SAM"/>
    <property type="match status" value="1"/>
</dbReference>
<dbReference type="GO" id="GO:0005829">
    <property type="term" value="C:cytosol"/>
    <property type="evidence" value="ECO:0007669"/>
    <property type="project" value="TreeGrafter"/>
</dbReference>
<name>A0A0E4C8H1_9FIRM</name>
<dbReference type="PROSITE" id="PS51918">
    <property type="entry name" value="RADICAL_SAM"/>
    <property type="match status" value="1"/>
</dbReference>
<dbReference type="STRING" id="690567.1230"/>
<dbReference type="Pfam" id="PF02310">
    <property type="entry name" value="B12-binding"/>
    <property type="match status" value="1"/>
</dbReference>
<evidence type="ECO:0000256" key="5">
    <source>
        <dbReference type="ARBA" id="ARBA00023014"/>
    </source>
</evidence>
<evidence type="ECO:0000313" key="8">
    <source>
        <dbReference type="EMBL" id="CFX44546.1"/>
    </source>
</evidence>
<dbReference type="GO" id="GO:0031419">
    <property type="term" value="F:cobalamin binding"/>
    <property type="evidence" value="ECO:0007669"/>
    <property type="project" value="InterPro"/>
</dbReference>
<dbReference type="SFLD" id="SFLDS00029">
    <property type="entry name" value="Radical_SAM"/>
    <property type="match status" value="1"/>
</dbReference>
<dbReference type="GO" id="GO:0051539">
    <property type="term" value="F:4 iron, 4 sulfur cluster binding"/>
    <property type="evidence" value="ECO:0007669"/>
    <property type="project" value="UniProtKB-KW"/>
</dbReference>
<evidence type="ECO:0000256" key="4">
    <source>
        <dbReference type="ARBA" id="ARBA00023004"/>
    </source>
</evidence>
<keyword evidence="5" id="KW-0411">Iron-sulfur</keyword>
<keyword evidence="9" id="KW-1185">Reference proteome</keyword>
<dbReference type="SFLD" id="SFLDG01123">
    <property type="entry name" value="methyltransferase_(Class_B)"/>
    <property type="match status" value="1"/>
</dbReference>
<keyword evidence="2" id="KW-0949">S-adenosyl-L-methionine</keyword>
<evidence type="ECO:0000256" key="1">
    <source>
        <dbReference type="ARBA" id="ARBA00001966"/>
    </source>
</evidence>
<dbReference type="CDD" id="cd02068">
    <property type="entry name" value="radical_SAM_B12_BD"/>
    <property type="match status" value="1"/>
</dbReference>
<protein>
    <submittedName>
        <fullName evidence="8">Elongator protein 3/MiaB/NifB</fullName>
    </submittedName>
</protein>
<accession>A0A0E4C8H1</accession>
<organism evidence="8 9">
    <name type="scientific">Syntrophomonas zehnderi OL-4</name>
    <dbReference type="NCBI Taxonomy" id="690567"/>
    <lineage>
        <taxon>Bacteria</taxon>
        <taxon>Bacillati</taxon>
        <taxon>Bacillota</taxon>
        <taxon>Clostridia</taxon>
        <taxon>Eubacteriales</taxon>
        <taxon>Syntrophomonadaceae</taxon>
        <taxon>Syntrophomonas</taxon>
    </lineage>
</organism>
<keyword evidence="4" id="KW-0408">Iron</keyword>
<feature type="domain" description="B12-binding" evidence="6">
    <location>
        <begin position="2"/>
        <end position="136"/>
    </location>
</feature>
<dbReference type="InterPro" id="IPR051198">
    <property type="entry name" value="BchE-like"/>
</dbReference>
<comment type="cofactor">
    <cofactor evidence="1">
        <name>[4Fe-4S] cluster</name>
        <dbReference type="ChEBI" id="CHEBI:49883"/>
    </cofactor>
</comment>
<evidence type="ECO:0000259" key="6">
    <source>
        <dbReference type="PROSITE" id="PS51332"/>
    </source>
</evidence>
<dbReference type="SFLD" id="SFLDG01082">
    <property type="entry name" value="B12-binding_domain_containing"/>
    <property type="match status" value="1"/>
</dbReference>
<dbReference type="InterPro" id="IPR023404">
    <property type="entry name" value="rSAM_horseshoe"/>
</dbReference>
<dbReference type="AlphaFoldDB" id="A0A0E4C8H1"/>
<dbReference type="RefSeq" id="WP_046496635.1">
    <property type="nucleotide sequence ID" value="NZ_CGIH01000025.1"/>
</dbReference>
<dbReference type="PROSITE" id="PS51332">
    <property type="entry name" value="B12_BINDING"/>
    <property type="match status" value="1"/>
</dbReference>
<feature type="domain" description="Radical SAM core" evidence="7">
    <location>
        <begin position="174"/>
        <end position="403"/>
    </location>
</feature>